<dbReference type="InterPro" id="IPR058240">
    <property type="entry name" value="rSAM_sf"/>
</dbReference>
<dbReference type="Pfam" id="PF13186">
    <property type="entry name" value="SPASM"/>
    <property type="match status" value="1"/>
</dbReference>
<dbReference type="CDD" id="cd21109">
    <property type="entry name" value="SPASM"/>
    <property type="match status" value="1"/>
</dbReference>
<feature type="non-terminal residue" evidence="2">
    <location>
        <position position="1"/>
    </location>
</feature>
<accession>A0A0F9FTB8</accession>
<dbReference type="SUPFAM" id="SSF102114">
    <property type="entry name" value="Radical SAM enzymes"/>
    <property type="match status" value="1"/>
</dbReference>
<evidence type="ECO:0000313" key="2">
    <source>
        <dbReference type="EMBL" id="KKL60605.1"/>
    </source>
</evidence>
<dbReference type="AlphaFoldDB" id="A0A0F9FTB8"/>
<evidence type="ECO:0000259" key="1">
    <source>
        <dbReference type="Pfam" id="PF13186"/>
    </source>
</evidence>
<dbReference type="EMBL" id="LAZR01029092">
    <property type="protein sequence ID" value="KKL60605.1"/>
    <property type="molecule type" value="Genomic_DNA"/>
</dbReference>
<proteinExistence type="predicted"/>
<protein>
    <recommendedName>
        <fullName evidence="1">4Fe4S-binding SPASM domain-containing protein</fullName>
    </recommendedName>
</protein>
<reference evidence="2" key="1">
    <citation type="journal article" date="2015" name="Nature">
        <title>Complex archaea that bridge the gap between prokaryotes and eukaryotes.</title>
        <authorList>
            <person name="Spang A."/>
            <person name="Saw J.H."/>
            <person name="Jorgensen S.L."/>
            <person name="Zaremba-Niedzwiedzka K."/>
            <person name="Martijn J."/>
            <person name="Lind A.E."/>
            <person name="van Eijk R."/>
            <person name="Schleper C."/>
            <person name="Guy L."/>
            <person name="Ettema T.J."/>
        </authorList>
    </citation>
    <scope>NUCLEOTIDE SEQUENCE</scope>
</reference>
<dbReference type="Gene3D" id="3.20.20.70">
    <property type="entry name" value="Aldolase class I"/>
    <property type="match status" value="1"/>
</dbReference>
<dbReference type="InterPro" id="IPR023885">
    <property type="entry name" value="4Fe4S-binding_SPASM_dom"/>
</dbReference>
<comment type="caution">
    <text evidence="2">The sequence shown here is derived from an EMBL/GenBank/DDBJ whole genome shotgun (WGS) entry which is preliminary data.</text>
</comment>
<feature type="domain" description="4Fe4S-binding SPASM" evidence="1">
    <location>
        <begin position="1"/>
        <end position="59"/>
    </location>
</feature>
<organism evidence="2">
    <name type="scientific">marine sediment metagenome</name>
    <dbReference type="NCBI Taxonomy" id="412755"/>
    <lineage>
        <taxon>unclassified sequences</taxon>
        <taxon>metagenomes</taxon>
        <taxon>ecological metagenomes</taxon>
    </lineage>
</organism>
<gene>
    <name evidence="2" type="ORF">LCGC14_2203620</name>
</gene>
<name>A0A0F9FTB8_9ZZZZ</name>
<dbReference type="InterPro" id="IPR013785">
    <property type="entry name" value="Aldolase_TIM"/>
</dbReference>
<sequence length="61" mass="7095">ITIRWNGDVVPCCYDIMSEYVIGNIRENSLEEIWNNERYNNIRKGIEIGHPVEICGGCYEC</sequence>
<dbReference type="NCBIfam" id="TIGR04085">
    <property type="entry name" value="rSAM_more_4Fe4S"/>
    <property type="match status" value="1"/>
</dbReference>